<dbReference type="Gene3D" id="3.90.1750.20">
    <property type="entry name" value="Putative Large Serine Recombinase, Chain B, Domain 2"/>
    <property type="match status" value="1"/>
</dbReference>
<dbReference type="SUPFAM" id="SSF53041">
    <property type="entry name" value="Resolvase-like"/>
    <property type="match status" value="1"/>
</dbReference>
<evidence type="ECO:0000313" key="3">
    <source>
        <dbReference type="Proteomes" id="UP001163115"/>
    </source>
</evidence>
<organism evidence="2 3">
    <name type="scientific">Lacrimispora xylanolytica</name>
    <dbReference type="NCBI Taxonomy" id="29375"/>
    <lineage>
        <taxon>Bacteria</taxon>
        <taxon>Bacillati</taxon>
        <taxon>Bacillota</taxon>
        <taxon>Clostridia</taxon>
        <taxon>Lachnospirales</taxon>
        <taxon>Lachnospiraceae</taxon>
        <taxon>Lacrimispora</taxon>
    </lineage>
</organism>
<dbReference type="Pfam" id="PF00239">
    <property type="entry name" value="Resolvase"/>
    <property type="match status" value="1"/>
</dbReference>
<dbReference type="RefSeq" id="WP_268116512.1">
    <property type="nucleotide sequence ID" value="NZ_CP113524.1"/>
</dbReference>
<dbReference type="Proteomes" id="UP001163115">
    <property type="component" value="Chromosome"/>
</dbReference>
<dbReference type="SMART" id="SM00857">
    <property type="entry name" value="Resolvase"/>
    <property type="match status" value="1"/>
</dbReference>
<evidence type="ECO:0000259" key="1">
    <source>
        <dbReference type="PROSITE" id="PS51737"/>
    </source>
</evidence>
<dbReference type="Gene3D" id="3.40.50.1390">
    <property type="entry name" value="Resolvase, N-terminal catalytic domain"/>
    <property type="match status" value="1"/>
</dbReference>
<gene>
    <name evidence="2" type="ORF">OW255_10140</name>
</gene>
<proteinExistence type="predicted"/>
<name>A0ABY7AHN5_9FIRM</name>
<dbReference type="InterPro" id="IPR036162">
    <property type="entry name" value="Resolvase-like_N_sf"/>
</dbReference>
<feature type="domain" description="Recombinase" evidence="1">
    <location>
        <begin position="176"/>
        <end position="319"/>
    </location>
</feature>
<dbReference type="PANTHER" id="PTHR30461">
    <property type="entry name" value="DNA-INVERTASE FROM LAMBDOID PROPHAGE"/>
    <property type="match status" value="1"/>
</dbReference>
<dbReference type="InterPro" id="IPR050639">
    <property type="entry name" value="SSR_resolvase"/>
</dbReference>
<dbReference type="InterPro" id="IPR011109">
    <property type="entry name" value="DNA_bind_recombinase_dom"/>
</dbReference>
<dbReference type="PROSITE" id="PS51737">
    <property type="entry name" value="RECOMBINASE_DNA_BIND"/>
    <property type="match status" value="1"/>
</dbReference>
<protein>
    <submittedName>
        <fullName evidence="2">Recombinase family protein</fullName>
    </submittedName>
</protein>
<evidence type="ECO:0000313" key="2">
    <source>
        <dbReference type="EMBL" id="WAJ25840.1"/>
    </source>
</evidence>
<dbReference type="PANTHER" id="PTHR30461:SF23">
    <property type="entry name" value="DNA RECOMBINASE-RELATED"/>
    <property type="match status" value="1"/>
</dbReference>
<sequence>MVVEIDGQNNIAIYMRISDEDEELETGGESNSIAGQRMLLMDFIRNRIELRDYNVIEFVDDGYSGTNFDRPAVLTLLEMAKRKEVCCIIVKDFSRFGRNYLEVGNYLEQIFPFLGIRFFSVNDGFDSFYSAGAAGALDVGFKNIIYEAYSKDLSVKIKTVRKSKAEQGKFVTAFAPYGYKKEEGNRNRLIIDPECAPIVRRIFTLYLSGVTKTEITRRLNEEGIPSPMTIRKRRREPLNRSVSSNSFLWTVGTVSHILRDQRYTGDAVYGKVRPESVGSKKEIKVPKEQWILVPDAHEGIISHEEYKAAEKRIKHYKKKEKGIGTESLFAKKIRCKACSHTLTKIEKGNKIGYCCKMGRNLYNSTCYQGRIEEQQLKNVIMSSLQKFAFMTSQPLNEQTRKKPVTRNHMTEIKTLQCKLSKLEGKKFSLYEAYKKEKLSQLTFQEKLIELEHSVTILQNQYQTLMENPVLEEEEQFSGCFPLDTCNRAMIDGLIENITVERNGTVIIRWRFMEPFICP</sequence>
<dbReference type="EMBL" id="CP113524">
    <property type="protein sequence ID" value="WAJ25840.1"/>
    <property type="molecule type" value="Genomic_DNA"/>
</dbReference>
<keyword evidence="3" id="KW-1185">Reference proteome</keyword>
<dbReference type="InterPro" id="IPR038109">
    <property type="entry name" value="DNA_bind_recomb_sf"/>
</dbReference>
<dbReference type="InterPro" id="IPR006119">
    <property type="entry name" value="Resolv_N"/>
</dbReference>
<dbReference type="Pfam" id="PF07508">
    <property type="entry name" value="Recombinase"/>
    <property type="match status" value="1"/>
</dbReference>
<reference evidence="2" key="1">
    <citation type="submission" date="2022-11" db="EMBL/GenBank/DDBJ databases">
        <title>Lacrimispora xylanolytica sy1, complete genome.</title>
        <authorList>
            <person name="Choi S."/>
        </authorList>
    </citation>
    <scope>NUCLEOTIDE SEQUENCE</scope>
    <source>
        <strain evidence="2">Sy1</strain>
    </source>
</reference>
<accession>A0ABY7AHN5</accession>